<organism evidence="2 3">
    <name type="scientific">Lentzea roselyniae</name>
    <dbReference type="NCBI Taxonomy" id="531940"/>
    <lineage>
        <taxon>Bacteria</taxon>
        <taxon>Bacillati</taxon>
        <taxon>Actinomycetota</taxon>
        <taxon>Actinomycetes</taxon>
        <taxon>Pseudonocardiales</taxon>
        <taxon>Pseudonocardiaceae</taxon>
        <taxon>Lentzea</taxon>
    </lineage>
</organism>
<protein>
    <recommendedName>
        <fullName evidence="4">LGFP repeat-containing protein</fullName>
    </recommendedName>
</protein>
<evidence type="ECO:0000256" key="1">
    <source>
        <dbReference type="SAM" id="SignalP"/>
    </source>
</evidence>
<evidence type="ECO:0000313" key="3">
    <source>
        <dbReference type="Proteomes" id="UP001500711"/>
    </source>
</evidence>
<dbReference type="EMBL" id="BAABBE010000017">
    <property type="protein sequence ID" value="GAA3663001.1"/>
    <property type="molecule type" value="Genomic_DNA"/>
</dbReference>
<dbReference type="RefSeq" id="WP_346133147.1">
    <property type="nucleotide sequence ID" value="NZ_BAABBE010000017.1"/>
</dbReference>
<reference evidence="3" key="1">
    <citation type="journal article" date="2019" name="Int. J. Syst. Evol. Microbiol.">
        <title>The Global Catalogue of Microorganisms (GCM) 10K type strain sequencing project: providing services to taxonomists for standard genome sequencing and annotation.</title>
        <authorList>
            <consortium name="The Broad Institute Genomics Platform"/>
            <consortium name="The Broad Institute Genome Sequencing Center for Infectious Disease"/>
            <person name="Wu L."/>
            <person name="Ma J."/>
        </authorList>
    </citation>
    <scope>NUCLEOTIDE SEQUENCE [LARGE SCALE GENOMIC DNA]</scope>
    <source>
        <strain evidence="3">JCM 17494</strain>
    </source>
</reference>
<evidence type="ECO:0000313" key="2">
    <source>
        <dbReference type="EMBL" id="GAA3663001.1"/>
    </source>
</evidence>
<proteinExistence type="predicted"/>
<gene>
    <name evidence="2" type="ORF">GCM10022267_56510</name>
</gene>
<keyword evidence="3" id="KW-1185">Reference proteome</keyword>
<evidence type="ECO:0008006" key="4">
    <source>
        <dbReference type="Google" id="ProtNLM"/>
    </source>
</evidence>
<sequence length="425" mass="44975">MTSGRSPRRGRLLGTLCTALALAGLTFVPAPPSAAATPFAPLPSSAFKLNIDRTPDYDAYGDDIRAVESRGAVTRASPLDVATSRQHVGRAALCHNTGLDGSLMYDGFCWDTADDNTSAYAAGGGWHPQGLTAAHDATGSTYQGRNLYLASWYYGNGSTMNQFGRITIAESTGSSVSYGHVLLVRPVGNDFKAVTDVHADGIAWYGNKLFVANGGELLVFDTRYLWRMSSTSSGEVGIRDGVSSARYHQWALPLQGRYHTGDRGLDPRACSGGSGRACLGSLSVDRTGPALVSGEYRSHAAGAGGRVVRWPLNDATDLPRADNGATVGTATASAAYSTPVFQMQGAATDGTWYYMAGECPQSWVPDPIARGAYSCIHRARPGGEPSVVTRSPSLTQNLSYSTASGRLWGLNEYTGHRVVFSIDPP</sequence>
<dbReference type="Proteomes" id="UP001500711">
    <property type="component" value="Unassembled WGS sequence"/>
</dbReference>
<comment type="caution">
    <text evidence="2">The sequence shown here is derived from an EMBL/GenBank/DDBJ whole genome shotgun (WGS) entry which is preliminary data.</text>
</comment>
<name>A0ABP7BLP8_9PSEU</name>
<keyword evidence="1" id="KW-0732">Signal</keyword>
<accession>A0ABP7BLP8</accession>
<feature type="chain" id="PRO_5045947078" description="LGFP repeat-containing protein" evidence="1">
    <location>
        <begin position="36"/>
        <end position="425"/>
    </location>
</feature>
<feature type="signal peptide" evidence="1">
    <location>
        <begin position="1"/>
        <end position="35"/>
    </location>
</feature>